<feature type="non-terminal residue" evidence="1">
    <location>
        <position position="1"/>
    </location>
</feature>
<name>A0A371FHF3_MUCPR</name>
<proteinExistence type="predicted"/>
<accession>A0A371FHF3</accession>
<evidence type="ECO:0000313" key="2">
    <source>
        <dbReference type="Proteomes" id="UP000257109"/>
    </source>
</evidence>
<sequence>MSTFANKKEVMSALLAKEKLLVLMYKDVYFTNEFHPFFPCEVDSLLQEFTDIFPEEVPHRLPFLRGIEHQIDLIPGCPIPNRVAYRTNLEETKEIQKQVNELLQKGVVRESLGSKERWNMAHYRYPIPRLDDMLDEIFGSCMFTKIDLKSGYNQIHMKKDDE</sequence>
<dbReference type="PANTHER" id="PTHR35046:SF9">
    <property type="entry name" value="RNA-DIRECTED DNA POLYMERASE"/>
    <property type="match status" value="1"/>
</dbReference>
<reference evidence="1" key="1">
    <citation type="submission" date="2018-05" db="EMBL/GenBank/DDBJ databases">
        <title>Draft genome of Mucuna pruriens seed.</title>
        <authorList>
            <person name="Nnadi N.E."/>
            <person name="Vos R."/>
            <person name="Hasami M.H."/>
            <person name="Devisetty U.K."/>
            <person name="Aguiy J.C."/>
        </authorList>
    </citation>
    <scope>NUCLEOTIDE SEQUENCE [LARGE SCALE GENOMIC DNA]</scope>
    <source>
        <strain evidence="1">JCA_2017</strain>
    </source>
</reference>
<organism evidence="1 2">
    <name type="scientific">Mucuna pruriens</name>
    <name type="common">Velvet bean</name>
    <name type="synonym">Dolichos pruriens</name>
    <dbReference type="NCBI Taxonomy" id="157652"/>
    <lineage>
        <taxon>Eukaryota</taxon>
        <taxon>Viridiplantae</taxon>
        <taxon>Streptophyta</taxon>
        <taxon>Embryophyta</taxon>
        <taxon>Tracheophyta</taxon>
        <taxon>Spermatophyta</taxon>
        <taxon>Magnoliopsida</taxon>
        <taxon>eudicotyledons</taxon>
        <taxon>Gunneridae</taxon>
        <taxon>Pentapetalae</taxon>
        <taxon>rosids</taxon>
        <taxon>fabids</taxon>
        <taxon>Fabales</taxon>
        <taxon>Fabaceae</taxon>
        <taxon>Papilionoideae</taxon>
        <taxon>50 kb inversion clade</taxon>
        <taxon>NPAAA clade</taxon>
        <taxon>indigoferoid/millettioid clade</taxon>
        <taxon>Phaseoleae</taxon>
        <taxon>Mucuna</taxon>
    </lineage>
</organism>
<dbReference type="AlphaFoldDB" id="A0A371FHF3"/>
<dbReference type="EMBL" id="QJKJ01009099">
    <property type="protein sequence ID" value="RDX77716.1"/>
    <property type="molecule type" value="Genomic_DNA"/>
</dbReference>
<comment type="caution">
    <text evidence="1">The sequence shown here is derived from an EMBL/GenBank/DDBJ whole genome shotgun (WGS) entry which is preliminary data.</text>
</comment>
<dbReference type="InterPro" id="IPR043128">
    <property type="entry name" value="Rev_trsase/Diguanyl_cyclase"/>
</dbReference>
<dbReference type="Proteomes" id="UP000257109">
    <property type="component" value="Unassembled WGS sequence"/>
</dbReference>
<dbReference type="SUPFAM" id="SSF56672">
    <property type="entry name" value="DNA/RNA polymerases"/>
    <property type="match status" value="1"/>
</dbReference>
<gene>
    <name evidence="1" type="ORF">CR513_42110</name>
</gene>
<dbReference type="InterPro" id="IPR043502">
    <property type="entry name" value="DNA/RNA_pol_sf"/>
</dbReference>
<dbReference type="OrthoDB" id="1027002at2759"/>
<evidence type="ECO:0008006" key="3">
    <source>
        <dbReference type="Google" id="ProtNLM"/>
    </source>
</evidence>
<protein>
    <recommendedName>
        <fullName evidence="3">Reverse transcriptase domain-containing protein</fullName>
    </recommendedName>
</protein>
<evidence type="ECO:0000313" key="1">
    <source>
        <dbReference type="EMBL" id="RDX77716.1"/>
    </source>
</evidence>
<dbReference type="PANTHER" id="PTHR35046">
    <property type="entry name" value="ZINC KNUCKLE (CCHC-TYPE) FAMILY PROTEIN"/>
    <property type="match status" value="1"/>
</dbReference>
<dbReference type="Gene3D" id="3.10.10.10">
    <property type="entry name" value="HIV Type 1 Reverse Transcriptase, subunit A, domain 1"/>
    <property type="match status" value="2"/>
</dbReference>
<dbReference type="Gene3D" id="3.30.70.270">
    <property type="match status" value="1"/>
</dbReference>
<keyword evidence="2" id="KW-1185">Reference proteome</keyword>